<dbReference type="InterPro" id="IPR049455">
    <property type="entry name" value="ASH2-like_PHD"/>
</dbReference>
<feature type="region of interest" description="Disordered" evidence="1">
    <location>
        <begin position="1"/>
        <end position="98"/>
    </location>
</feature>
<evidence type="ECO:0000313" key="4">
    <source>
        <dbReference type="EnsemblMetazoa" id="ISCW015043-PA"/>
    </source>
</evidence>
<keyword evidence="6" id="KW-1267">Proteomics identification</keyword>
<reference evidence="3 5" key="1">
    <citation type="submission" date="2008-03" db="EMBL/GenBank/DDBJ databases">
        <title>Annotation of Ixodes scapularis.</title>
        <authorList>
            <consortium name="Ixodes scapularis Genome Project Consortium"/>
            <person name="Caler E."/>
            <person name="Hannick L.I."/>
            <person name="Bidwell S."/>
            <person name="Joardar V."/>
            <person name="Thiagarajan M."/>
            <person name="Amedeo P."/>
            <person name="Galinsky K.J."/>
            <person name="Schobel S."/>
            <person name="Inman J."/>
            <person name="Hostetler J."/>
            <person name="Miller J."/>
            <person name="Hammond M."/>
            <person name="Megy K."/>
            <person name="Lawson D."/>
            <person name="Kodira C."/>
            <person name="Sutton G."/>
            <person name="Meyer J."/>
            <person name="Hill C.A."/>
            <person name="Birren B."/>
            <person name="Nene V."/>
            <person name="Collins F."/>
            <person name="Alarcon-Chaidez F."/>
            <person name="Wikel S."/>
            <person name="Strausberg R."/>
        </authorList>
    </citation>
    <scope>NUCLEOTIDE SEQUENCE [LARGE SCALE GENOMIC DNA]</scope>
    <source>
        <strain evidence="5">Wikel</strain>
        <strain evidence="3">Wikel colony</strain>
    </source>
</reference>
<keyword evidence="5" id="KW-1185">Reference proteome</keyword>
<evidence type="ECO:0000313" key="5">
    <source>
        <dbReference type="Proteomes" id="UP000001555"/>
    </source>
</evidence>
<organism>
    <name type="scientific">Ixodes scapularis</name>
    <name type="common">Black-legged tick</name>
    <name type="synonym">Deer tick</name>
    <dbReference type="NCBI Taxonomy" id="6945"/>
    <lineage>
        <taxon>Eukaryota</taxon>
        <taxon>Metazoa</taxon>
        <taxon>Ecdysozoa</taxon>
        <taxon>Arthropoda</taxon>
        <taxon>Chelicerata</taxon>
        <taxon>Arachnida</taxon>
        <taxon>Acari</taxon>
        <taxon>Parasitiformes</taxon>
        <taxon>Ixodida</taxon>
        <taxon>Ixodoidea</taxon>
        <taxon>Ixodidae</taxon>
        <taxon>Ixodinae</taxon>
        <taxon>Ixodes</taxon>
    </lineage>
</organism>
<dbReference type="HOGENOM" id="CLU_1995139_0_0_1"/>
<dbReference type="PaxDb" id="6945-B7QLL5"/>
<dbReference type="STRING" id="6945.B7QLL5"/>
<dbReference type="Proteomes" id="UP000001555">
    <property type="component" value="Unassembled WGS sequence"/>
</dbReference>
<dbReference type="VEuPathDB" id="VectorBase:ISCI015043"/>
<gene>
    <name evidence="3" type="ORF">IscW_ISCW015043</name>
</gene>
<evidence type="ECO:0007829" key="6">
    <source>
        <dbReference type="PeptideAtlas" id="B7QLL5"/>
    </source>
</evidence>
<feature type="compositionally biased region" description="Polar residues" evidence="1">
    <location>
        <begin position="28"/>
        <end position="41"/>
    </location>
</feature>
<dbReference type="VEuPathDB" id="VectorBase:ISCW015043"/>
<accession>B7QLL5</accession>
<feature type="compositionally biased region" description="Basic and acidic residues" evidence="1">
    <location>
        <begin position="8"/>
        <end position="23"/>
    </location>
</feature>
<dbReference type="InParanoid" id="B7QLL5"/>
<dbReference type="Pfam" id="PF21257">
    <property type="entry name" value="PHD_ash2p_like"/>
    <property type="match status" value="1"/>
</dbReference>
<evidence type="ECO:0000256" key="1">
    <source>
        <dbReference type="SAM" id="MobiDB-lite"/>
    </source>
</evidence>
<reference evidence="4" key="2">
    <citation type="submission" date="2020-05" db="UniProtKB">
        <authorList>
            <consortium name="EnsemblMetazoa"/>
        </authorList>
    </citation>
    <scope>IDENTIFICATION</scope>
    <source>
        <strain evidence="4">wikel</strain>
    </source>
</reference>
<dbReference type="EMBL" id="DS966383">
    <property type="protein sequence ID" value="EEC19737.1"/>
    <property type="molecule type" value="Genomic_DNA"/>
</dbReference>
<feature type="domain" description="Set1/Ash2 histone methyltransferase complex subunit ASH2-like PHD zinc finger" evidence="2">
    <location>
        <begin position="99"/>
        <end position="122"/>
    </location>
</feature>
<dbReference type="OrthoDB" id="10266026at2759"/>
<dbReference type="VEuPathDB" id="VectorBase:ISCP_019669"/>
<protein>
    <recommendedName>
        <fullName evidence="2">Set1/Ash2 histone methyltransferase complex subunit ASH2-like PHD zinc finger domain-containing protein</fullName>
    </recommendedName>
</protein>
<dbReference type="EnsemblMetazoa" id="ISCW015043-RA">
    <property type="protein sequence ID" value="ISCW015043-PA"/>
    <property type="gene ID" value="ISCW015043"/>
</dbReference>
<dbReference type="AlphaFoldDB" id="B7QLL5"/>
<dbReference type="EMBL" id="ABJB010492276">
    <property type="status" value="NOT_ANNOTATED_CDS"/>
    <property type="molecule type" value="Genomic_DNA"/>
</dbReference>
<sequence length="125" mass="13463">MAFVDTGGSRDKGGYSDQVREIADPTGHTPSATGTDIQGSELSAFKGPENADTDDNSQCTMKGDEIADEASSTETENQCARDINMEEESNLEDPTGKERNLSIVELQCIACLKWFHDTCLSLPLG</sequence>
<dbReference type="EMBL" id="ABJB010654416">
    <property type="status" value="NOT_ANNOTATED_CDS"/>
    <property type="molecule type" value="Genomic_DNA"/>
</dbReference>
<evidence type="ECO:0000313" key="3">
    <source>
        <dbReference type="EMBL" id="EEC19737.1"/>
    </source>
</evidence>
<dbReference type="Gene3D" id="3.90.980.20">
    <property type="match status" value="1"/>
</dbReference>
<proteinExistence type="evidence at protein level"/>
<name>B7QLL5_IXOSC</name>
<evidence type="ECO:0000259" key="2">
    <source>
        <dbReference type="Pfam" id="PF21257"/>
    </source>
</evidence>